<dbReference type="InterPro" id="IPR036388">
    <property type="entry name" value="WH-like_DNA-bd_sf"/>
</dbReference>
<evidence type="ECO:0000259" key="5">
    <source>
        <dbReference type="PROSITE" id="PS50931"/>
    </source>
</evidence>
<accession>A0ABV2QZP6</accession>
<dbReference type="PANTHER" id="PTHR30537">
    <property type="entry name" value="HTH-TYPE TRANSCRIPTIONAL REGULATOR"/>
    <property type="match status" value="1"/>
</dbReference>
<evidence type="ECO:0000256" key="1">
    <source>
        <dbReference type="ARBA" id="ARBA00009437"/>
    </source>
</evidence>
<dbReference type="PANTHER" id="PTHR30537:SF3">
    <property type="entry name" value="TRANSCRIPTIONAL REGULATORY PROTEIN"/>
    <property type="match status" value="1"/>
</dbReference>
<name>A0ABV2QZP6_9HYPH</name>
<dbReference type="EMBL" id="JBEPSM010000001">
    <property type="protein sequence ID" value="MET4634487.1"/>
    <property type="molecule type" value="Genomic_DNA"/>
</dbReference>
<dbReference type="Proteomes" id="UP001549321">
    <property type="component" value="Unassembled WGS sequence"/>
</dbReference>
<dbReference type="InterPro" id="IPR058163">
    <property type="entry name" value="LysR-type_TF_proteobact-type"/>
</dbReference>
<keyword evidence="2" id="KW-0805">Transcription regulation</keyword>
<dbReference type="Gene3D" id="3.40.190.290">
    <property type="match status" value="1"/>
</dbReference>
<dbReference type="InterPro" id="IPR036390">
    <property type="entry name" value="WH_DNA-bd_sf"/>
</dbReference>
<keyword evidence="3 6" id="KW-0238">DNA-binding</keyword>
<gene>
    <name evidence="6" type="ORF">ABIE08_002400</name>
</gene>
<organism evidence="6 7">
    <name type="scientific">Kaistia defluvii</name>
    <dbReference type="NCBI Taxonomy" id="410841"/>
    <lineage>
        <taxon>Bacteria</taxon>
        <taxon>Pseudomonadati</taxon>
        <taxon>Pseudomonadota</taxon>
        <taxon>Alphaproteobacteria</taxon>
        <taxon>Hyphomicrobiales</taxon>
        <taxon>Kaistiaceae</taxon>
        <taxon>Kaistia</taxon>
    </lineage>
</organism>
<comment type="similarity">
    <text evidence="1">Belongs to the LysR transcriptional regulatory family.</text>
</comment>
<dbReference type="RefSeq" id="WP_354551225.1">
    <property type="nucleotide sequence ID" value="NZ_JBEPSM010000001.1"/>
</dbReference>
<evidence type="ECO:0000313" key="6">
    <source>
        <dbReference type="EMBL" id="MET4634487.1"/>
    </source>
</evidence>
<keyword evidence="4" id="KW-0804">Transcription</keyword>
<protein>
    <submittedName>
        <fullName evidence="6">DNA-binding transcriptional LysR family regulator</fullName>
    </submittedName>
</protein>
<dbReference type="PRINTS" id="PR00039">
    <property type="entry name" value="HTHLYSR"/>
</dbReference>
<evidence type="ECO:0000256" key="2">
    <source>
        <dbReference type="ARBA" id="ARBA00023015"/>
    </source>
</evidence>
<dbReference type="Pfam" id="PF03466">
    <property type="entry name" value="LysR_substrate"/>
    <property type="match status" value="1"/>
</dbReference>
<dbReference type="GO" id="GO:0003677">
    <property type="term" value="F:DNA binding"/>
    <property type="evidence" value="ECO:0007669"/>
    <property type="project" value="UniProtKB-KW"/>
</dbReference>
<reference evidence="6 7" key="1">
    <citation type="submission" date="2024-06" db="EMBL/GenBank/DDBJ databases">
        <title>Sorghum-associated microbial communities from plants grown in Nebraska, USA.</title>
        <authorList>
            <person name="Schachtman D."/>
        </authorList>
    </citation>
    <scope>NUCLEOTIDE SEQUENCE [LARGE SCALE GENOMIC DNA]</scope>
    <source>
        <strain evidence="6 7">3207</strain>
    </source>
</reference>
<evidence type="ECO:0000313" key="7">
    <source>
        <dbReference type="Proteomes" id="UP001549321"/>
    </source>
</evidence>
<keyword evidence="7" id="KW-1185">Reference proteome</keyword>
<dbReference type="Pfam" id="PF00126">
    <property type="entry name" value="HTH_1"/>
    <property type="match status" value="1"/>
</dbReference>
<dbReference type="PROSITE" id="PS50931">
    <property type="entry name" value="HTH_LYSR"/>
    <property type="match status" value="1"/>
</dbReference>
<feature type="domain" description="HTH lysR-type" evidence="5">
    <location>
        <begin position="4"/>
        <end position="61"/>
    </location>
</feature>
<evidence type="ECO:0000256" key="3">
    <source>
        <dbReference type="ARBA" id="ARBA00023125"/>
    </source>
</evidence>
<evidence type="ECO:0000256" key="4">
    <source>
        <dbReference type="ARBA" id="ARBA00023163"/>
    </source>
</evidence>
<dbReference type="SUPFAM" id="SSF53850">
    <property type="entry name" value="Periplasmic binding protein-like II"/>
    <property type="match status" value="1"/>
</dbReference>
<sequence>MMTPSWDHFRSFLAVLGDGSLSKAARGLRLTQPTIGRHIDELEQSLGVVLFTRSRTGLTPTEAALELEPHAATMAAAADALVRAASGEAREDRGTVRLTASEVVGTEILPAILRPFLERHPHIAIELVVSNRNEDLMRREADIAVRMARPTQGALLARRIGAVDIGLHAHRRYLAQRGTPKTLAELSGHALIGYDRDSPAIRALQKLGLPLTRDMFSLRTDSDTTQLAAIRAGLGIGGCQSRLAALDPDLVHLVPEEFAYPLECWVAMHEDLGTVRRMRLVFDHLVAGLSNYVAGRPLAG</sequence>
<dbReference type="SUPFAM" id="SSF46785">
    <property type="entry name" value="Winged helix' DNA-binding domain"/>
    <property type="match status" value="1"/>
</dbReference>
<dbReference type="InterPro" id="IPR005119">
    <property type="entry name" value="LysR_subst-bd"/>
</dbReference>
<dbReference type="Gene3D" id="1.10.10.10">
    <property type="entry name" value="Winged helix-like DNA-binding domain superfamily/Winged helix DNA-binding domain"/>
    <property type="match status" value="1"/>
</dbReference>
<comment type="caution">
    <text evidence="6">The sequence shown here is derived from an EMBL/GenBank/DDBJ whole genome shotgun (WGS) entry which is preliminary data.</text>
</comment>
<dbReference type="InterPro" id="IPR000847">
    <property type="entry name" value="LysR_HTH_N"/>
</dbReference>
<proteinExistence type="inferred from homology"/>